<organism evidence="1 2">
    <name type="scientific">Micromonospora peucetia</name>
    <dbReference type="NCBI Taxonomy" id="47871"/>
    <lineage>
        <taxon>Bacteria</taxon>
        <taxon>Bacillati</taxon>
        <taxon>Actinomycetota</taxon>
        <taxon>Actinomycetes</taxon>
        <taxon>Micromonosporales</taxon>
        <taxon>Micromonosporaceae</taxon>
        <taxon>Micromonospora</taxon>
    </lineage>
</organism>
<accession>A0A1C6UF35</accession>
<protein>
    <submittedName>
        <fullName evidence="1">Uncharacterized protein</fullName>
    </submittedName>
</protein>
<evidence type="ECO:0000313" key="2">
    <source>
        <dbReference type="Proteomes" id="UP000199343"/>
    </source>
</evidence>
<reference evidence="1 2" key="1">
    <citation type="submission" date="2016-06" db="EMBL/GenBank/DDBJ databases">
        <authorList>
            <person name="Kjaerup R.B."/>
            <person name="Dalgaard T.S."/>
            <person name="Juul-Madsen H.R."/>
        </authorList>
    </citation>
    <scope>NUCLEOTIDE SEQUENCE [LARGE SCALE GENOMIC DNA]</scope>
    <source>
        <strain evidence="1 2">DSM 43363</strain>
    </source>
</reference>
<evidence type="ECO:0000313" key="1">
    <source>
        <dbReference type="EMBL" id="SCL52657.1"/>
    </source>
</evidence>
<dbReference type="EMBL" id="FMIC01000002">
    <property type="protein sequence ID" value="SCL52657.1"/>
    <property type="molecule type" value="Genomic_DNA"/>
</dbReference>
<dbReference type="Proteomes" id="UP000199343">
    <property type="component" value="Unassembled WGS sequence"/>
</dbReference>
<dbReference type="AlphaFoldDB" id="A0A1C6UF35"/>
<proteinExistence type="predicted"/>
<name>A0A1C6UF35_9ACTN</name>
<sequence length="144" mass="15209">MRLAAKLIAFLPANLMIDASAPGWVGRVGGVGGVRRVGGVSLGELGRAVELLVRQVRHWQQPRWAATATGGNMSRADLLHRLVQEIANLCADAEGGPRRAVPRLDNDLALPDQLRVVAADLIAAAPPEVLARAAAEVTATRETL</sequence>
<gene>
    <name evidence="1" type="ORF">GA0070608_1050</name>
</gene>